<reference evidence="2" key="1">
    <citation type="journal article" date="2023" name="Hortic. Res.">
        <title>A chromosome-level phased genome enabling allele-level studies in sweet orange: a case study on citrus Huanglongbing tolerance.</title>
        <authorList>
            <person name="Wu B."/>
            <person name="Yu Q."/>
            <person name="Deng Z."/>
            <person name="Duan Y."/>
            <person name="Luo F."/>
            <person name="Gmitter F. Jr."/>
        </authorList>
    </citation>
    <scope>NUCLEOTIDE SEQUENCE [LARGE SCALE GENOMIC DNA]</scope>
    <source>
        <strain evidence="2">cv. Valencia</strain>
    </source>
</reference>
<evidence type="ECO:0000313" key="2">
    <source>
        <dbReference type="Proteomes" id="UP000829398"/>
    </source>
</evidence>
<sequence length="496" mass="54160">MDVEEESKSSLESPLIHQRPLQDDKCIDKAGMIVELKRQMQLAGPLVLVSFLQYSFQMISVMFVGHLGDLSLSSASMATSFAGVTGFSYMLGMGSAVETFCGQAFGAKQYRMLGVHMLRAMLVLSLSSIPIAVLWACTGKIFTTLHQDPEISFHAGIYARWLIPSILPYGLLQCQHRFLQTQNNILPLMLTTGISTLVHVLSCWTLIFGFGFGNKGAALSNAISYWTNVIILAIYIKFSPKCEKTWTGFSKEALENLRSFLGLGIPSALMVCLEFSSYEFLVLMSGLLPNPKLETSVMSISLNTISVVFRIPFGFGSAVSTRVSNELGAGKPYAARLAVQIVIILALTEGVLLSSIAVAARGIWGYVYSNDIEVIRYMASIMPVLALSNFMDGIQGVLSGVARGCGWQKLGAYVNLGAYYLIGLPCAVYLAFVFQFGAKGLWMGIICGSGLQAFVLLVITLRTNWEQEMQMVSGFPIPNNITSQIHNICLVNQITN</sequence>
<organism evidence="1 2">
    <name type="scientific">Citrus sinensis</name>
    <name type="common">Sweet orange</name>
    <name type="synonym">Citrus aurantium var. sinensis</name>
    <dbReference type="NCBI Taxonomy" id="2711"/>
    <lineage>
        <taxon>Eukaryota</taxon>
        <taxon>Viridiplantae</taxon>
        <taxon>Streptophyta</taxon>
        <taxon>Embryophyta</taxon>
        <taxon>Tracheophyta</taxon>
        <taxon>Spermatophyta</taxon>
        <taxon>Magnoliopsida</taxon>
        <taxon>eudicotyledons</taxon>
        <taxon>Gunneridae</taxon>
        <taxon>Pentapetalae</taxon>
        <taxon>rosids</taxon>
        <taxon>malvids</taxon>
        <taxon>Sapindales</taxon>
        <taxon>Rutaceae</taxon>
        <taxon>Aurantioideae</taxon>
        <taxon>Citrus</taxon>
    </lineage>
</organism>
<proteinExistence type="predicted"/>
<keyword evidence="2" id="KW-1185">Reference proteome</keyword>
<name>A0ACB8LS99_CITSI</name>
<comment type="caution">
    <text evidence="1">The sequence shown here is derived from an EMBL/GenBank/DDBJ whole genome shotgun (WGS) entry which is preliminary data.</text>
</comment>
<evidence type="ECO:0000313" key="1">
    <source>
        <dbReference type="EMBL" id="KAH9776399.1"/>
    </source>
</evidence>
<protein>
    <submittedName>
        <fullName evidence="1">Protein DETOXIFICATION</fullName>
    </submittedName>
</protein>
<accession>A0ACB8LS99</accession>
<gene>
    <name evidence="1" type="ORF">KPL71_006692</name>
</gene>
<dbReference type="Proteomes" id="UP000829398">
    <property type="component" value="Chromosome 3"/>
</dbReference>
<dbReference type="EMBL" id="CM039172">
    <property type="protein sequence ID" value="KAH9776399.1"/>
    <property type="molecule type" value="Genomic_DNA"/>
</dbReference>